<name>A0A0K2TIL3_LEPSM</name>
<accession>A0A0K2TIL3</accession>
<dbReference type="AlphaFoldDB" id="A0A0K2TIL3"/>
<feature type="non-terminal residue" evidence="1">
    <location>
        <position position="1"/>
    </location>
</feature>
<dbReference type="EMBL" id="HACA01008418">
    <property type="protein sequence ID" value="CDW25779.1"/>
    <property type="molecule type" value="Transcribed_RNA"/>
</dbReference>
<protein>
    <submittedName>
        <fullName evidence="1">Uncharacterized protein</fullName>
    </submittedName>
</protein>
<sequence length="91" mass="10148">LHKVKFSTLYCHNKLSLQEINNLKVMKQKTVLVIKRRGMMKNGSCMVVDRDGSVVNRCWAIGRGSTVGDIRHITSVSISYVIVDGLKTTIG</sequence>
<organism evidence="1">
    <name type="scientific">Lepeophtheirus salmonis</name>
    <name type="common">Salmon louse</name>
    <name type="synonym">Caligus salmonis</name>
    <dbReference type="NCBI Taxonomy" id="72036"/>
    <lineage>
        <taxon>Eukaryota</taxon>
        <taxon>Metazoa</taxon>
        <taxon>Ecdysozoa</taxon>
        <taxon>Arthropoda</taxon>
        <taxon>Crustacea</taxon>
        <taxon>Multicrustacea</taxon>
        <taxon>Hexanauplia</taxon>
        <taxon>Copepoda</taxon>
        <taxon>Siphonostomatoida</taxon>
        <taxon>Caligidae</taxon>
        <taxon>Lepeophtheirus</taxon>
    </lineage>
</organism>
<evidence type="ECO:0000313" key="1">
    <source>
        <dbReference type="EMBL" id="CDW25779.1"/>
    </source>
</evidence>
<reference evidence="1" key="1">
    <citation type="submission" date="2014-05" db="EMBL/GenBank/DDBJ databases">
        <authorList>
            <person name="Chronopoulou M."/>
        </authorList>
    </citation>
    <scope>NUCLEOTIDE SEQUENCE</scope>
    <source>
        <tissue evidence="1">Whole organism</tissue>
    </source>
</reference>
<proteinExistence type="predicted"/>